<dbReference type="InterPro" id="IPR036188">
    <property type="entry name" value="FAD/NAD-bd_sf"/>
</dbReference>
<dbReference type="PANTHER" id="PTHR42923">
    <property type="entry name" value="PROTOPORPHYRINOGEN OXIDASE"/>
    <property type="match status" value="1"/>
</dbReference>
<dbReference type="AlphaFoldDB" id="A0AAV9IV85"/>
<evidence type="ECO:0000313" key="2">
    <source>
        <dbReference type="Proteomes" id="UP001301350"/>
    </source>
</evidence>
<dbReference type="PANTHER" id="PTHR42923:SF20">
    <property type="entry name" value="FLAVIN-CONTAINING AMINE OXIDASEDEHYDROGENASE"/>
    <property type="match status" value="1"/>
</dbReference>
<dbReference type="InterPro" id="IPR050464">
    <property type="entry name" value="Zeta_carotene_desat/Oxidored"/>
</dbReference>
<dbReference type="SUPFAM" id="SSF51905">
    <property type="entry name" value="FAD/NAD(P)-binding domain"/>
    <property type="match status" value="1"/>
</dbReference>
<name>A0AAV9IV85_CYACA</name>
<protein>
    <recommendedName>
        <fullName evidence="3">Amine oxidase domain-containing protein</fullName>
    </recommendedName>
</protein>
<dbReference type="Pfam" id="PF13450">
    <property type="entry name" value="NAD_binding_8"/>
    <property type="match status" value="1"/>
</dbReference>
<dbReference type="EMBL" id="JANCYW010000007">
    <property type="protein sequence ID" value="KAK4536203.1"/>
    <property type="molecule type" value="Genomic_DNA"/>
</dbReference>
<evidence type="ECO:0008006" key="3">
    <source>
        <dbReference type="Google" id="ProtNLM"/>
    </source>
</evidence>
<sequence>MPDKVLIIGAGAAGCAAAWSLSRYPDSFEVHVWEAADEPGGVATTRHWDGYWFNDGVQGGAPTYRNTIVWHRQLGFEPRPVHMTINFGKGPTWWNNYGAELETELVRRLRPEIRRFGQLMQHVHRYPVLYALVPIRTLLWLRGFSSEFANLMALPLTALFFGTGNQTPRVPSLVVAQVFTDDTLRLFEYDPDRLLSSQPQMFSFDNLHAIYSRALQSPHLHAVHLGRAAQRVQPLPNRVLVTDTAGVRESFDQVILACDADTALQLLGRQATWMQRQALGNVRYYRDVTVTHTDLEYMRKYYEIDMEERADMYFVRTDPQDPARIDMSFALSSYQPQLRDASGKRLPLFQTIFLDERERHRWTIEEIRSDHTVLTRWWKQMSHEWKHFAFAVPFMRYAQGGRYDNVWFAGSWTLMNLHEVAVVSGLAAAEMCARYAARDAEVVAAGMYPFAEDADAKRFYDMVTRVVYGRRARQGNKRA</sequence>
<dbReference type="Proteomes" id="UP001301350">
    <property type="component" value="Unassembled WGS sequence"/>
</dbReference>
<organism evidence="1 2">
    <name type="scientific">Cyanidium caldarium</name>
    <name type="common">Red alga</name>
    <dbReference type="NCBI Taxonomy" id="2771"/>
    <lineage>
        <taxon>Eukaryota</taxon>
        <taxon>Rhodophyta</taxon>
        <taxon>Bangiophyceae</taxon>
        <taxon>Cyanidiales</taxon>
        <taxon>Cyanidiaceae</taxon>
        <taxon>Cyanidium</taxon>
    </lineage>
</organism>
<reference evidence="1 2" key="1">
    <citation type="submission" date="2022-07" db="EMBL/GenBank/DDBJ databases">
        <title>Genome-wide signatures of adaptation to extreme environments.</title>
        <authorList>
            <person name="Cho C.H."/>
            <person name="Yoon H.S."/>
        </authorList>
    </citation>
    <scope>NUCLEOTIDE SEQUENCE [LARGE SCALE GENOMIC DNA]</scope>
    <source>
        <strain evidence="1 2">DBV 063 E5</strain>
    </source>
</reference>
<accession>A0AAV9IV85</accession>
<dbReference type="GO" id="GO:0016491">
    <property type="term" value="F:oxidoreductase activity"/>
    <property type="evidence" value="ECO:0007669"/>
    <property type="project" value="TreeGrafter"/>
</dbReference>
<dbReference type="Gene3D" id="3.50.50.60">
    <property type="entry name" value="FAD/NAD(P)-binding domain"/>
    <property type="match status" value="1"/>
</dbReference>
<comment type="caution">
    <text evidence="1">The sequence shown here is derived from an EMBL/GenBank/DDBJ whole genome shotgun (WGS) entry which is preliminary data.</text>
</comment>
<dbReference type="PROSITE" id="PS51257">
    <property type="entry name" value="PROKAR_LIPOPROTEIN"/>
    <property type="match status" value="1"/>
</dbReference>
<evidence type="ECO:0000313" key="1">
    <source>
        <dbReference type="EMBL" id="KAK4536203.1"/>
    </source>
</evidence>
<keyword evidence="2" id="KW-1185">Reference proteome</keyword>
<proteinExistence type="predicted"/>
<gene>
    <name evidence="1" type="ORF">CDCA_CDCA07G2228</name>
</gene>